<dbReference type="EMBL" id="KN716210">
    <property type="protein sequence ID" value="KJH50301.1"/>
    <property type="molecule type" value="Genomic_DNA"/>
</dbReference>
<feature type="binding site" evidence="7">
    <location>
        <position position="34"/>
    </location>
    <ligand>
        <name>Ca(2+)</name>
        <dbReference type="ChEBI" id="CHEBI:29108"/>
        <label>2</label>
    </ligand>
</feature>
<evidence type="ECO:0000256" key="4">
    <source>
        <dbReference type="ARBA" id="ARBA00022801"/>
    </source>
</evidence>
<feature type="binding site" evidence="7">
    <location>
        <position position="106"/>
    </location>
    <ligand>
        <name>Zn(2+)</name>
        <dbReference type="ChEBI" id="CHEBI:29105"/>
        <label>2</label>
        <note>catalytic</note>
    </ligand>
</feature>
<feature type="binding site" evidence="7">
    <location>
        <position position="62"/>
    </location>
    <ligand>
        <name>Ca(2+)</name>
        <dbReference type="ChEBI" id="CHEBI:29108"/>
        <label>3</label>
    </ligand>
</feature>
<accession>A0A0D8Y6U7</accession>
<dbReference type="OrthoDB" id="406838at2759"/>
<comment type="similarity">
    <text evidence="1">Belongs to the peptidase M10A family.</text>
</comment>
<dbReference type="STRING" id="29172.A0A0D8Y6U7"/>
<dbReference type="Proteomes" id="UP000053766">
    <property type="component" value="Unassembled WGS sequence"/>
</dbReference>
<comment type="cofactor">
    <cofactor evidence="7">
        <name>Ca(2+)</name>
        <dbReference type="ChEBI" id="CHEBI:29108"/>
    </cofactor>
    <text evidence="7">Can bind about 5 Ca(2+) ions per subunit.</text>
</comment>
<feature type="active site" evidence="6">
    <location>
        <position position="103"/>
    </location>
</feature>
<feature type="binding site" evidence="7">
    <location>
        <position position="84"/>
    </location>
    <ligand>
        <name>Ca(2+)</name>
        <dbReference type="ChEBI" id="CHEBI:29108"/>
        <label>3</label>
    </ligand>
</feature>
<reference evidence="10" key="2">
    <citation type="journal article" date="2016" name="Sci. Rep.">
        <title>Dictyocaulus viviparus genome, variome and transcriptome elucidate lungworm biology and support future intervention.</title>
        <authorList>
            <person name="McNulty S.N."/>
            <person name="Strube C."/>
            <person name="Rosa B.A."/>
            <person name="Martin J.C."/>
            <person name="Tyagi R."/>
            <person name="Choi Y.J."/>
            <person name="Wang Q."/>
            <person name="Hallsworth Pepin K."/>
            <person name="Zhang X."/>
            <person name="Ozersky P."/>
            <person name="Wilson R.K."/>
            <person name="Sternberg P.W."/>
            <person name="Gasser R.B."/>
            <person name="Mitreva M."/>
        </authorList>
    </citation>
    <scope>NUCLEOTIDE SEQUENCE [LARGE SCALE GENOMIC DNA]</scope>
    <source>
        <strain evidence="10">HannoverDv2000</strain>
    </source>
</reference>
<evidence type="ECO:0000256" key="6">
    <source>
        <dbReference type="PIRSR" id="PIRSR621190-1"/>
    </source>
</evidence>
<keyword evidence="3 7" id="KW-0479">Metal-binding</keyword>
<evidence type="ECO:0000256" key="3">
    <source>
        <dbReference type="ARBA" id="ARBA00022723"/>
    </source>
</evidence>
<gene>
    <name evidence="9" type="ORF">DICVIV_03584</name>
</gene>
<feature type="binding site" evidence="7">
    <location>
        <position position="81"/>
    </location>
    <ligand>
        <name>Ca(2+)</name>
        <dbReference type="ChEBI" id="CHEBI:29108"/>
        <label>3</label>
    </ligand>
</feature>
<dbReference type="PRINTS" id="PR00138">
    <property type="entry name" value="MATRIXIN"/>
</dbReference>
<reference evidence="9 10" key="1">
    <citation type="submission" date="2013-11" db="EMBL/GenBank/DDBJ databases">
        <title>Draft genome of the bovine lungworm Dictyocaulus viviparus.</title>
        <authorList>
            <person name="Mitreva M."/>
        </authorList>
    </citation>
    <scope>NUCLEOTIDE SEQUENCE [LARGE SCALE GENOMIC DNA]</scope>
    <source>
        <strain evidence="9 10">HannoverDv2000</strain>
    </source>
</reference>
<dbReference type="AlphaFoldDB" id="A0A0D8Y6U7"/>
<evidence type="ECO:0000259" key="8">
    <source>
        <dbReference type="SMART" id="SM00235"/>
    </source>
</evidence>
<dbReference type="SUPFAM" id="SSF55486">
    <property type="entry name" value="Metalloproteases ('zincins'), catalytic domain"/>
    <property type="match status" value="1"/>
</dbReference>
<proteinExistence type="inferred from homology"/>
<sequence length="151" mass="17336">MWSEALKGRLNFHQVSNLSTIGRNDNFQKPPDVDIDIYFAKGDHGDKEFGCDSFLNIKAFDGVGGMVAHSEYPPKGVMHLDADEKWSFNDSIGIDLRYTLIHEIGHLLGLRHSRKSTSVMNKYYRKFPIGTRYLPYVDVYSIRRLYGVTMN</sequence>
<dbReference type="PANTHER" id="PTHR10201:SF295">
    <property type="entry name" value="PEPTIDASE METALLOPEPTIDASE DOMAIN-CONTAINING PROTEIN"/>
    <property type="match status" value="1"/>
</dbReference>
<evidence type="ECO:0000313" key="9">
    <source>
        <dbReference type="EMBL" id="KJH50301.1"/>
    </source>
</evidence>
<dbReference type="InterPro" id="IPR021190">
    <property type="entry name" value="Pept_M10A"/>
</dbReference>
<name>A0A0D8Y6U7_DICVI</name>
<keyword evidence="2" id="KW-0645">Protease</keyword>
<evidence type="ECO:0000256" key="7">
    <source>
        <dbReference type="PIRSR" id="PIRSR621190-2"/>
    </source>
</evidence>
<feature type="binding site" evidence="7">
    <location>
        <position position="46"/>
    </location>
    <ligand>
        <name>Zn(2+)</name>
        <dbReference type="ChEBI" id="CHEBI:29105"/>
        <label>1</label>
    </ligand>
</feature>
<feature type="domain" description="Peptidase metallopeptidase" evidence="8">
    <location>
        <begin position="2"/>
        <end position="148"/>
    </location>
</feature>
<dbReference type="GO" id="GO:0006508">
    <property type="term" value="P:proteolysis"/>
    <property type="evidence" value="ECO:0007669"/>
    <property type="project" value="UniProtKB-KW"/>
</dbReference>
<comment type="cofactor">
    <cofactor evidence="7">
        <name>Zn(2+)</name>
        <dbReference type="ChEBI" id="CHEBI:29105"/>
    </cofactor>
    <text evidence="7">Binds 2 Zn(2+) ions per subunit.</text>
</comment>
<keyword evidence="4" id="KW-0378">Hydrolase</keyword>
<dbReference type="SMART" id="SM00235">
    <property type="entry name" value="ZnMc"/>
    <property type="match status" value="1"/>
</dbReference>
<feature type="binding site" evidence="7">
    <location>
        <position position="44"/>
    </location>
    <ligand>
        <name>Zn(2+)</name>
        <dbReference type="ChEBI" id="CHEBI:29105"/>
        <label>1</label>
    </ligand>
</feature>
<dbReference type="Gene3D" id="3.40.390.10">
    <property type="entry name" value="Collagenase (Catalytic Domain)"/>
    <property type="match status" value="1"/>
</dbReference>
<keyword evidence="5 7" id="KW-0862">Zinc</keyword>
<dbReference type="MEROPS" id="M10.A06"/>
<dbReference type="GO" id="GO:0031012">
    <property type="term" value="C:extracellular matrix"/>
    <property type="evidence" value="ECO:0007669"/>
    <property type="project" value="InterPro"/>
</dbReference>
<feature type="binding site" evidence="7">
    <location>
        <position position="61"/>
    </location>
    <ligand>
        <name>Ca(2+)</name>
        <dbReference type="ChEBI" id="CHEBI:29108"/>
        <label>3</label>
    </ligand>
</feature>
<feature type="binding site" evidence="7">
    <location>
        <position position="120"/>
    </location>
    <ligand>
        <name>Zn(2+)</name>
        <dbReference type="ChEBI" id="CHEBI:29105"/>
        <label>2</label>
        <note>catalytic</note>
    </ligand>
</feature>
<evidence type="ECO:0000256" key="2">
    <source>
        <dbReference type="ARBA" id="ARBA00022670"/>
    </source>
</evidence>
<dbReference type="GO" id="GO:0030198">
    <property type="term" value="P:extracellular matrix organization"/>
    <property type="evidence" value="ECO:0007669"/>
    <property type="project" value="TreeGrafter"/>
</dbReference>
<feature type="binding site" evidence="7">
    <location>
        <position position="84"/>
    </location>
    <ligand>
        <name>Ca(2+)</name>
        <dbReference type="ChEBI" id="CHEBI:29108"/>
        <label>1</label>
    </ligand>
</feature>
<protein>
    <submittedName>
        <fullName evidence="9">Matrixin</fullName>
    </submittedName>
</protein>
<evidence type="ECO:0000256" key="1">
    <source>
        <dbReference type="ARBA" id="ARBA00010370"/>
    </source>
</evidence>
<dbReference type="GO" id="GO:0004222">
    <property type="term" value="F:metalloendopeptidase activity"/>
    <property type="evidence" value="ECO:0007669"/>
    <property type="project" value="InterPro"/>
</dbReference>
<feature type="binding site" evidence="7">
    <location>
        <position position="102"/>
    </location>
    <ligand>
        <name>Zn(2+)</name>
        <dbReference type="ChEBI" id="CHEBI:29105"/>
        <label>2</label>
        <note>catalytic</note>
    </ligand>
</feature>
<dbReference type="GO" id="GO:0008270">
    <property type="term" value="F:zinc ion binding"/>
    <property type="evidence" value="ECO:0007669"/>
    <property type="project" value="InterPro"/>
</dbReference>
<keyword evidence="10" id="KW-1185">Reference proteome</keyword>
<feature type="binding site" evidence="7">
    <location>
        <position position="112"/>
    </location>
    <ligand>
        <name>Zn(2+)</name>
        <dbReference type="ChEBI" id="CHEBI:29105"/>
        <label>2</label>
        <note>catalytic</note>
    </ligand>
</feature>
<dbReference type="Pfam" id="PF00413">
    <property type="entry name" value="Peptidase_M10"/>
    <property type="match status" value="1"/>
</dbReference>
<dbReference type="InterPro" id="IPR024079">
    <property type="entry name" value="MetalloPept_cat_dom_sf"/>
</dbReference>
<feature type="binding site" evidence="7">
    <location>
        <position position="69"/>
    </location>
    <ligand>
        <name>Zn(2+)</name>
        <dbReference type="ChEBI" id="CHEBI:29105"/>
        <label>1</label>
    </ligand>
</feature>
<feature type="binding site" evidence="7">
    <location>
        <position position="79"/>
    </location>
    <ligand>
        <name>Zn(2+)</name>
        <dbReference type="ChEBI" id="CHEBI:29105"/>
        <label>1</label>
    </ligand>
</feature>
<dbReference type="GO" id="GO:0030574">
    <property type="term" value="P:collagen catabolic process"/>
    <property type="evidence" value="ECO:0007669"/>
    <property type="project" value="TreeGrafter"/>
</dbReference>
<organism evidence="9 10">
    <name type="scientific">Dictyocaulus viviparus</name>
    <name type="common">Bovine lungworm</name>
    <dbReference type="NCBI Taxonomy" id="29172"/>
    <lineage>
        <taxon>Eukaryota</taxon>
        <taxon>Metazoa</taxon>
        <taxon>Ecdysozoa</taxon>
        <taxon>Nematoda</taxon>
        <taxon>Chromadorea</taxon>
        <taxon>Rhabditida</taxon>
        <taxon>Rhabditina</taxon>
        <taxon>Rhabditomorpha</taxon>
        <taxon>Strongyloidea</taxon>
        <taxon>Metastrongylidae</taxon>
        <taxon>Dictyocaulus</taxon>
    </lineage>
</organism>
<keyword evidence="7" id="KW-0106">Calcium</keyword>
<dbReference type="InterPro" id="IPR006026">
    <property type="entry name" value="Peptidase_Metallo"/>
</dbReference>
<dbReference type="GO" id="GO:0005615">
    <property type="term" value="C:extracellular space"/>
    <property type="evidence" value="ECO:0007669"/>
    <property type="project" value="TreeGrafter"/>
</dbReference>
<dbReference type="InterPro" id="IPR001818">
    <property type="entry name" value="Pept_M10_metallopeptidase"/>
</dbReference>
<evidence type="ECO:0000256" key="5">
    <source>
        <dbReference type="ARBA" id="ARBA00022833"/>
    </source>
</evidence>
<dbReference type="PANTHER" id="PTHR10201">
    <property type="entry name" value="MATRIX METALLOPROTEINASE"/>
    <property type="match status" value="1"/>
</dbReference>
<evidence type="ECO:0000313" key="10">
    <source>
        <dbReference type="Proteomes" id="UP000053766"/>
    </source>
</evidence>